<feature type="domain" description="ABC transmembrane type-2" evidence="7">
    <location>
        <begin position="40"/>
        <end position="266"/>
    </location>
</feature>
<feature type="transmembrane region" description="Helical" evidence="6">
    <location>
        <begin position="72"/>
        <end position="97"/>
    </location>
</feature>
<evidence type="ECO:0000256" key="1">
    <source>
        <dbReference type="ARBA" id="ARBA00004141"/>
    </source>
</evidence>
<dbReference type="EMBL" id="QZEZ01000004">
    <property type="protein sequence ID" value="RJK96068.1"/>
    <property type="molecule type" value="Genomic_DNA"/>
</dbReference>
<protein>
    <recommendedName>
        <fullName evidence="6">Transport permease protein</fullName>
    </recommendedName>
</protein>
<dbReference type="PROSITE" id="PS51012">
    <property type="entry name" value="ABC_TM2"/>
    <property type="match status" value="1"/>
</dbReference>
<dbReference type="Proteomes" id="UP000265614">
    <property type="component" value="Unassembled WGS sequence"/>
</dbReference>
<accession>A0A3A3YWT2</accession>
<dbReference type="InterPro" id="IPR013525">
    <property type="entry name" value="ABC2_TM"/>
</dbReference>
<dbReference type="InterPro" id="IPR051784">
    <property type="entry name" value="Nod_factor_ABC_transporter"/>
</dbReference>
<sequence length="267" mass="27851">MTTLATPLPAATAAAHPGSFARDTWLVLVRELRPVLRDPFSLVVSMAQPLVFLALFAPLLGDVPGLGDGPALQWFVPGTIAMTCLFGASMTGSNLLLEMQTGSHERLLVAPLRRSALLVGRALKEVVPAVAQGVIVLAVVTPTSFDLHVTGAVVALLLLAAFSVGVGALSYALALASREQDWMFWAVQQTLVFPVLLLAGMLLPVDDGPAWLRAASSLDPLTYVVEAARDLLSGELATAAVGYGWLAALLVVAVGLAVGTRAVRRAG</sequence>
<evidence type="ECO:0000259" key="7">
    <source>
        <dbReference type="PROSITE" id="PS51012"/>
    </source>
</evidence>
<evidence type="ECO:0000256" key="2">
    <source>
        <dbReference type="ARBA" id="ARBA00022692"/>
    </source>
</evidence>
<feature type="transmembrane region" description="Helical" evidence="6">
    <location>
        <begin position="152"/>
        <end position="175"/>
    </location>
</feature>
<keyword evidence="6" id="KW-0813">Transport</keyword>
<evidence type="ECO:0000256" key="5">
    <source>
        <dbReference type="ARBA" id="ARBA00023251"/>
    </source>
</evidence>
<evidence type="ECO:0000313" key="8">
    <source>
        <dbReference type="EMBL" id="RJK96068.1"/>
    </source>
</evidence>
<keyword evidence="6" id="KW-1003">Cell membrane</keyword>
<dbReference type="AlphaFoldDB" id="A0A3A3YWT2"/>
<comment type="similarity">
    <text evidence="6">Belongs to the ABC-2 integral membrane protein family.</text>
</comment>
<dbReference type="InterPro" id="IPR047817">
    <property type="entry name" value="ABC2_TM_bact-type"/>
</dbReference>
<reference evidence="8 9" key="1">
    <citation type="submission" date="2018-09" db="EMBL/GenBank/DDBJ databases">
        <title>YIM 75000 draft genome.</title>
        <authorList>
            <person name="Tang S."/>
            <person name="Feng Y."/>
        </authorList>
    </citation>
    <scope>NUCLEOTIDE SEQUENCE [LARGE SCALE GENOMIC DNA]</scope>
    <source>
        <strain evidence="8 9">YIM 75000</strain>
    </source>
</reference>
<feature type="transmembrane region" description="Helical" evidence="6">
    <location>
        <begin position="242"/>
        <end position="263"/>
    </location>
</feature>
<dbReference type="OrthoDB" id="9255971at2"/>
<evidence type="ECO:0000313" key="9">
    <source>
        <dbReference type="Proteomes" id="UP000265614"/>
    </source>
</evidence>
<keyword evidence="9" id="KW-1185">Reference proteome</keyword>
<proteinExistence type="inferred from homology"/>
<organism evidence="8 9">
    <name type="scientific">Vallicoccus soli</name>
    <dbReference type="NCBI Taxonomy" id="2339232"/>
    <lineage>
        <taxon>Bacteria</taxon>
        <taxon>Bacillati</taxon>
        <taxon>Actinomycetota</taxon>
        <taxon>Actinomycetes</taxon>
        <taxon>Motilibacterales</taxon>
        <taxon>Vallicoccaceae</taxon>
        <taxon>Vallicoccus</taxon>
    </lineage>
</organism>
<dbReference type="RefSeq" id="WP_119950494.1">
    <property type="nucleotide sequence ID" value="NZ_QZEZ01000004.1"/>
</dbReference>
<comment type="caution">
    <text evidence="8">The sequence shown here is derived from an EMBL/GenBank/DDBJ whole genome shotgun (WGS) entry which is preliminary data.</text>
</comment>
<dbReference type="GO" id="GO:0140359">
    <property type="term" value="F:ABC-type transporter activity"/>
    <property type="evidence" value="ECO:0007669"/>
    <property type="project" value="InterPro"/>
</dbReference>
<dbReference type="PIRSF" id="PIRSF006648">
    <property type="entry name" value="DrrB"/>
    <property type="match status" value="1"/>
</dbReference>
<keyword evidence="3 6" id="KW-1133">Transmembrane helix</keyword>
<comment type="subcellular location">
    <subcellularLocation>
        <location evidence="6">Cell membrane</location>
        <topology evidence="6">Multi-pass membrane protein</topology>
    </subcellularLocation>
    <subcellularLocation>
        <location evidence="1">Membrane</location>
        <topology evidence="1">Multi-pass membrane protein</topology>
    </subcellularLocation>
</comment>
<gene>
    <name evidence="8" type="ORF">D5H78_10995</name>
</gene>
<name>A0A3A3YWT2_9ACTN</name>
<keyword evidence="5" id="KW-0046">Antibiotic resistance</keyword>
<dbReference type="GO" id="GO:0043190">
    <property type="term" value="C:ATP-binding cassette (ABC) transporter complex"/>
    <property type="evidence" value="ECO:0007669"/>
    <property type="project" value="InterPro"/>
</dbReference>
<evidence type="ECO:0000256" key="4">
    <source>
        <dbReference type="ARBA" id="ARBA00023136"/>
    </source>
</evidence>
<keyword evidence="4 6" id="KW-0472">Membrane</keyword>
<evidence type="ECO:0000256" key="6">
    <source>
        <dbReference type="RuleBase" id="RU361157"/>
    </source>
</evidence>
<dbReference type="PANTHER" id="PTHR43229:SF2">
    <property type="entry name" value="NODULATION PROTEIN J"/>
    <property type="match status" value="1"/>
</dbReference>
<dbReference type="InterPro" id="IPR000412">
    <property type="entry name" value="ABC_2_transport"/>
</dbReference>
<dbReference type="GO" id="GO:0046677">
    <property type="term" value="P:response to antibiotic"/>
    <property type="evidence" value="ECO:0007669"/>
    <property type="project" value="UniProtKB-KW"/>
</dbReference>
<dbReference type="PRINTS" id="PR00164">
    <property type="entry name" value="ABC2TRNSPORT"/>
</dbReference>
<feature type="transmembrane region" description="Helical" evidence="6">
    <location>
        <begin position="118"/>
        <end position="140"/>
    </location>
</feature>
<dbReference type="Pfam" id="PF01061">
    <property type="entry name" value="ABC2_membrane"/>
    <property type="match status" value="1"/>
</dbReference>
<keyword evidence="2 6" id="KW-0812">Transmembrane</keyword>
<dbReference type="PANTHER" id="PTHR43229">
    <property type="entry name" value="NODULATION PROTEIN J"/>
    <property type="match status" value="1"/>
</dbReference>
<evidence type="ECO:0000256" key="3">
    <source>
        <dbReference type="ARBA" id="ARBA00022989"/>
    </source>
</evidence>
<feature type="transmembrane region" description="Helical" evidence="6">
    <location>
        <begin position="182"/>
        <end position="203"/>
    </location>
</feature>
<feature type="transmembrane region" description="Helical" evidence="6">
    <location>
        <begin position="40"/>
        <end position="60"/>
    </location>
</feature>